<keyword evidence="5" id="KW-0862">Zinc</keyword>
<dbReference type="InterPro" id="IPR018317">
    <property type="entry name" value="QueC"/>
</dbReference>
<dbReference type="SUPFAM" id="SSF52402">
    <property type="entry name" value="Adenine nucleotide alpha hydrolases-like"/>
    <property type="match status" value="1"/>
</dbReference>
<evidence type="ECO:0000256" key="7">
    <source>
        <dbReference type="ARBA" id="ARBA00037993"/>
    </source>
</evidence>
<dbReference type="NCBIfam" id="TIGR00364">
    <property type="entry name" value="7-cyano-7-deazaguanine synthase QueC"/>
    <property type="match status" value="1"/>
</dbReference>
<evidence type="ECO:0000256" key="9">
    <source>
        <dbReference type="ARBA" id="ARBA00047890"/>
    </source>
</evidence>
<evidence type="ECO:0000256" key="4">
    <source>
        <dbReference type="ARBA" id="ARBA00022741"/>
    </source>
</evidence>
<comment type="catalytic activity">
    <reaction evidence="9">
        <text>7-carboxy-7-carbaguanine + NH4(+) + 2 ATP = 7-cyano-7-carbaguanine + 2 AMP + 2 diphosphate + 2 H(+)</text>
        <dbReference type="Rhea" id="RHEA:27982"/>
        <dbReference type="ChEBI" id="CHEBI:15378"/>
        <dbReference type="ChEBI" id="CHEBI:28938"/>
        <dbReference type="ChEBI" id="CHEBI:30616"/>
        <dbReference type="ChEBI" id="CHEBI:33019"/>
        <dbReference type="ChEBI" id="CHEBI:45075"/>
        <dbReference type="ChEBI" id="CHEBI:61036"/>
        <dbReference type="ChEBI" id="CHEBI:456215"/>
        <dbReference type="EC" id="6.3.4.20"/>
    </reaction>
</comment>
<dbReference type="PIRSF" id="PIRSF006293">
    <property type="entry name" value="ExsB"/>
    <property type="match status" value="1"/>
</dbReference>
<dbReference type="Pfam" id="PF06508">
    <property type="entry name" value="QueC"/>
    <property type="match status" value="1"/>
</dbReference>
<dbReference type="InterPro" id="IPR014729">
    <property type="entry name" value="Rossmann-like_a/b/a_fold"/>
</dbReference>
<keyword evidence="3" id="KW-0479">Metal-binding</keyword>
<dbReference type="Gene3D" id="3.40.50.620">
    <property type="entry name" value="HUPs"/>
    <property type="match status" value="1"/>
</dbReference>
<dbReference type="EC" id="6.3.4.20" evidence="8"/>
<comment type="caution">
    <text evidence="10">The sequence shown here is derived from an EMBL/GenBank/DDBJ whole genome shotgun (WGS) entry which is preliminary data.</text>
</comment>
<evidence type="ECO:0000256" key="3">
    <source>
        <dbReference type="ARBA" id="ARBA00022723"/>
    </source>
</evidence>
<comment type="similarity">
    <text evidence="7">Belongs to the QueC family.</text>
</comment>
<gene>
    <name evidence="10" type="primary">queC</name>
    <name evidence="10" type="ORF">CARN6_1994</name>
</gene>
<proteinExistence type="inferred from homology"/>
<organism evidence="10">
    <name type="scientific">mine drainage metagenome</name>
    <dbReference type="NCBI Taxonomy" id="410659"/>
    <lineage>
        <taxon>unclassified sequences</taxon>
        <taxon>metagenomes</taxon>
        <taxon>ecological metagenomes</taxon>
    </lineage>
</organism>
<sequence length="245" mass="26638">MHEAVNNRTARPRAVVCLSGGMDSCVTAALAARETEAYGLHFSYGQRTEARELDAARSVAERLGLRQFLPLRIDLFRLIGGSALTDTSIAVPDAGPAEAIGSRIPVTYVPFRNAHFLSAAVSWAEVLGATRVYFGAVEQDSSGYPDCRPAYYEAFQQLVRTGTRDGRIEVVTPLIQLSKAEIIRLGLECNAPLDVTWSCYRETDMACGACESCVLRLRAFAAALALDPIPYRASAFVVGERPEMT</sequence>
<dbReference type="CDD" id="cd01995">
    <property type="entry name" value="QueC-like"/>
    <property type="match status" value="1"/>
</dbReference>
<keyword evidence="4" id="KW-0547">Nucleotide-binding</keyword>
<protein>
    <recommendedName>
        <fullName evidence="8">7-cyano-7-deazaguanine synthase</fullName>
        <ecNumber evidence="8">6.3.4.20</ecNumber>
    </recommendedName>
</protein>
<evidence type="ECO:0000256" key="6">
    <source>
        <dbReference type="ARBA" id="ARBA00022840"/>
    </source>
</evidence>
<keyword evidence="10" id="KW-0378">Hydrolase</keyword>
<dbReference type="HAMAP" id="MF_01633">
    <property type="entry name" value="QueC"/>
    <property type="match status" value="1"/>
</dbReference>
<dbReference type="AlphaFoldDB" id="E6QMP9"/>
<dbReference type="GO" id="GO:0005524">
    <property type="term" value="F:ATP binding"/>
    <property type="evidence" value="ECO:0007669"/>
    <property type="project" value="UniProtKB-KW"/>
</dbReference>
<keyword evidence="6" id="KW-0067">ATP-binding</keyword>
<dbReference type="GO" id="GO:0016787">
    <property type="term" value="F:hydrolase activity"/>
    <property type="evidence" value="ECO:0007669"/>
    <property type="project" value="UniProtKB-KW"/>
</dbReference>
<evidence type="ECO:0000313" key="10">
    <source>
        <dbReference type="EMBL" id="CBI08520.1"/>
    </source>
</evidence>
<evidence type="ECO:0000256" key="8">
    <source>
        <dbReference type="ARBA" id="ARBA00039149"/>
    </source>
</evidence>
<comment type="pathway">
    <text evidence="1">Purine metabolism; 7-cyano-7-deazaguanine biosynthesis.</text>
</comment>
<dbReference type="GO" id="GO:0016874">
    <property type="term" value="F:ligase activity"/>
    <property type="evidence" value="ECO:0007669"/>
    <property type="project" value="UniProtKB-KW"/>
</dbReference>
<dbReference type="PANTHER" id="PTHR42914:SF1">
    <property type="entry name" value="7-CYANO-7-DEAZAGUANINE SYNTHASE"/>
    <property type="match status" value="1"/>
</dbReference>
<dbReference type="GO" id="GO:0046872">
    <property type="term" value="F:metal ion binding"/>
    <property type="evidence" value="ECO:0007669"/>
    <property type="project" value="UniProtKB-KW"/>
</dbReference>
<evidence type="ECO:0000256" key="2">
    <source>
        <dbReference type="ARBA" id="ARBA00022598"/>
    </source>
</evidence>
<evidence type="ECO:0000256" key="1">
    <source>
        <dbReference type="ARBA" id="ARBA00005061"/>
    </source>
</evidence>
<keyword evidence="2" id="KW-0436">Ligase</keyword>
<evidence type="ECO:0000256" key="5">
    <source>
        <dbReference type="ARBA" id="ARBA00022833"/>
    </source>
</evidence>
<dbReference type="PANTHER" id="PTHR42914">
    <property type="entry name" value="7-CYANO-7-DEAZAGUANINE SYNTHASE"/>
    <property type="match status" value="1"/>
</dbReference>
<reference evidence="10" key="1">
    <citation type="submission" date="2009-10" db="EMBL/GenBank/DDBJ databases">
        <title>Diversity of trophic interactions inside an arsenic-rich microbial ecosystem.</title>
        <authorList>
            <person name="Bertin P.N."/>
            <person name="Heinrich-Salmeron A."/>
            <person name="Pelletier E."/>
            <person name="Goulhen-Chollet F."/>
            <person name="Arsene-Ploetze F."/>
            <person name="Gallien S."/>
            <person name="Calteau A."/>
            <person name="Vallenet D."/>
            <person name="Casiot C."/>
            <person name="Chane-Woon-Ming B."/>
            <person name="Giloteaux L."/>
            <person name="Barakat M."/>
            <person name="Bonnefoy V."/>
            <person name="Bruneel O."/>
            <person name="Chandler M."/>
            <person name="Cleiss J."/>
            <person name="Duran R."/>
            <person name="Elbaz-Poulichet F."/>
            <person name="Fonknechten N."/>
            <person name="Lauga B."/>
            <person name="Mornico D."/>
            <person name="Ortet P."/>
            <person name="Schaeffer C."/>
            <person name="Siguier P."/>
            <person name="Alexander Thil Smith A."/>
            <person name="Van Dorsselaer A."/>
            <person name="Weissenbach J."/>
            <person name="Medigue C."/>
            <person name="Le Paslier D."/>
        </authorList>
    </citation>
    <scope>NUCLEOTIDE SEQUENCE</scope>
</reference>
<name>E6QMP9_9ZZZZ</name>
<dbReference type="EMBL" id="CABQ01000232">
    <property type="protein sequence ID" value="CBI08520.1"/>
    <property type="molecule type" value="Genomic_DNA"/>
</dbReference>
<accession>E6QMP9</accession>